<name>A0ABY9HBR9_9MOLU</name>
<evidence type="ECO:0000256" key="1">
    <source>
        <dbReference type="SAM" id="SignalP"/>
    </source>
</evidence>
<feature type="chain" id="PRO_5046959682" description="Lipoprotein" evidence="1">
    <location>
        <begin position="27"/>
        <end position="412"/>
    </location>
</feature>
<sequence length="412" mass="47995">MFKKLKKLLFISPIIVCSALPMVSMACTPQQQYKQAIKDWNLLLDQYKADYQNGSYQYKYLVTAMENASKYFAYVDNFADEDGGHYSANHYFQLVASLKAKEEIAKKFVEKLNNEPQIYDARKLDIILIYFTININANDSSNETKNINSLVSTLTNTIGDITKKTEQNSVKTNYDRILNIYEESQQWIRGYITIYDYLIKSKLVSNTEDINKTITSLKESWTKFNQTIAIFGSDLDKDSNNCSELYNLLKNGKTSLLNTLQSIENKDQYIWEQIRGLQRIDKTLLALQLSDKLLQASKWVFYDVYAEILFSFYQKLQFASVLTSTQYINLTTSLSKAGRNFRQFIKQLETNPEISPEELKEMQNWDIFERIETEDKTQKVIPGAEFINEINDKIKEYLKQNNNQDNQKKGNN</sequence>
<dbReference type="Proteomes" id="UP001237011">
    <property type="component" value="Chromosome"/>
</dbReference>
<evidence type="ECO:0000313" key="3">
    <source>
        <dbReference type="Proteomes" id="UP001237011"/>
    </source>
</evidence>
<evidence type="ECO:0000313" key="2">
    <source>
        <dbReference type="EMBL" id="WLP85649.1"/>
    </source>
</evidence>
<protein>
    <recommendedName>
        <fullName evidence="4">Lipoprotein</fullName>
    </recommendedName>
</protein>
<dbReference type="PROSITE" id="PS51257">
    <property type="entry name" value="PROKAR_LIPOPROTEIN"/>
    <property type="match status" value="1"/>
</dbReference>
<accession>A0ABY9HBR9</accession>
<dbReference type="EMBL" id="CP132191">
    <property type="protein sequence ID" value="WLP85649.1"/>
    <property type="molecule type" value="Genomic_DNA"/>
</dbReference>
<reference evidence="2" key="1">
    <citation type="submission" date="2023-08" db="EMBL/GenBank/DDBJ databases">
        <title>Complete genome sequence of Mycoplasma seminis 2200.</title>
        <authorList>
            <person name="Spergser J."/>
        </authorList>
    </citation>
    <scope>NUCLEOTIDE SEQUENCE [LARGE SCALE GENOMIC DNA]</scope>
    <source>
        <strain evidence="2">2200</strain>
    </source>
</reference>
<keyword evidence="1" id="KW-0732">Signal</keyword>
<proteinExistence type="predicted"/>
<evidence type="ECO:0008006" key="4">
    <source>
        <dbReference type="Google" id="ProtNLM"/>
    </source>
</evidence>
<organism evidence="2 3">
    <name type="scientific">Mycoplasma seminis</name>
    <dbReference type="NCBI Taxonomy" id="512749"/>
    <lineage>
        <taxon>Bacteria</taxon>
        <taxon>Bacillati</taxon>
        <taxon>Mycoplasmatota</taxon>
        <taxon>Mollicutes</taxon>
        <taxon>Mycoplasmataceae</taxon>
        <taxon>Mycoplasma</taxon>
    </lineage>
</organism>
<dbReference type="RefSeq" id="WP_305938078.1">
    <property type="nucleotide sequence ID" value="NZ_CP132191.1"/>
</dbReference>
<keyword evidence="3" id="KW-1185">Reference proteome</keyword>
<gene>
    <name evidence="2" type="ORF">Q8852_00610</name>
</gene>
<feature type="signal peptide" evidence="1">
    <location>
        <begin position="1"/>
        <end position="26"/>
    </location>
</feature>